<organism evidence="5 6">
    <name type="scientific">Vanilla planifolia</name>
    <name type="common">Vanilla</name>
    <dbReference type="NCBI Taxonomy" id="51239"/>
    <lineage>
        <taxon>Eukaryota</taxon>
        <taxon>Viridiplantae</taxon>
        <taxon>Streptophyta</taxon>
        <taxon>Embryophyta</taxon>
        <taxon>Tracheophyta</taxon>
        <taxon>Spermatophyta</taxon>
        <taxon>Magnoliopsida</taxon>
        <taxon>Liliopsida</taxon>
        <taxon>Asparagales</taxon>
        <taxon>Orchidaceae</taxon>
        <taxon>Vanilloideae</taxon>
        <taxon>Vanilleae</taxon>
        <taxon>Vanilla</taxon>
    </lineage>
</organism>
<evidence type="ECO:0000259" key="3">
    <source>
        <dbReference type="Pfam" id="PF07001"/>
    </source>
</evidence>
<evidence type="ECO:0000313" key="6">
    <source>
        <dbReference type="Proteomes" id="UP000636800"/>
    </source>
</evidence>
<dbReference type="InterPro" id="IPR058943">
    <property type="entry name" value="GT-1/4_C"/>
</dbReference>
<dbReference type="AlphaFoldDB" id="A0A835RVH8"/>
<reference evidence="5 6" key="1">
    <citation type="journal article" date="2020" name="Nat. Food">
        <title>A phased Vanilla planifolia genome enables genetic improvement of flavour and production.</title>
        <authorList>
            <person name="Hasing T."/>
            <person name="Tang H."/>
            <person name="Brym M."/>
            <person name="Khazi F."/>
            <person name="Huang T."/>
            <person name="Chambers A.H."/>
        </authorList>
    </citation>
    <scope>NUCLEOTIDE SEQUENCE [LARGE SCALE GENOMIC DNA]</scope>
    <source>
        <tissue evidence="5">Leaf</tissue>
    </source>
</reference>
<protein>
    <submittedName>
        <fullName evidence="5">Uncharacterized protein</fullName>
    </submittedName>
</protein>
<dbReference type="Pfam" id="PF26214">
    <property type="entry name" value="Ubiquitin_GT-1"/>
    <property type="match status" value="1"/>
</dbReference>
<feature type="compositionally biased region" description="Polar residues" evidence="2">
    <location>
        <begin position="78"/>
        <end position="91"/>
    </location>
</feature>
<feature type="compositionally biased region" description="Polar residues" evidence="2">
    <location>
        <begin position="154"/>
        <end position="164"/>
    </location>
</feature>
<evidence type="ECO:0000259" key="4">
    <source>
        <dbReference type="Pfam" id="PF26214"/>
    </source>
</evidence>
<dbReference type="EMBL" id="JADCNL010000002">
    <property type="protein sequence ID" value="KAG0492843.1"/>
    <property type="molecule type" value="Genomic_DNA"/>
</dbReference>
<evidence type="ECO:0000256" key="2">
    <source>
        <dbReference type="SAM" id="MobiDB-lite"/>
    </source>
</evidence>
<name>A0A835RVH8_VANPL</name>
<proteinExistence type="predicted"/>
<feature type="region of interest" description="Disordered" evidence="2">
    <location>
        <begin position="1"/>
        <end position="164"/>
    </location>
</feature>
<evidence type="ECO:0000313" key="5">
    <source>
        <dbReference type="EMBL" id="KAG0492843.1"/>
    </source>
</evidence>
<feature type="compositionally biased region" description="Low complexity" evidence="2">
    <location>
        <begin position="95"/>
        <end position="111"/>
    </location>
</feature>
<accession>A0A835RVH8</accession>
<sequence length="280" mass="30223">MASSERRWASARRSGMTVLGKVPKPINLPSQKLENHGLDPNVDLVPKGTHTWGSRPSNASNAWVTSSVSPPQFDGSLGSPNNSYGRPSSHGNAHGRPSSGGSSTRPSTAGSDKSIETVGVALGSNSRPSSASGILPSSQIPVSLNRPRSAETRPGSSQLSRFSENSSDYNAWLSEGTPERLGVVASKRSDFSLNSGDFPSLGSEKISEMKSPGVTIKFCVYDETERLTVRTEEKTLYTQEDFHDFLTRHGWASLREINSSELQTPWMNCNLELCIKVSLL</sequence>
<evidence type="ECO:0000256" key="1">
    <source>
        <dbReference type="ARBA" id="ARBA00022553"/>
    </source>
</evidence>
<dbReference type="InterPro" id="IPR038808">
    <property type="entry name" value="MOS1-like"/>
</dbReference>
<keyword evidence="1" id="KW-0597">Phosphoprotein</keyword>
<feature type="compositionally biased region" description="Polar residues" evidence="2">
    <location>
        <begin position="123"/>
        <end position="142"/>
    </location>
</feature>
<comment type="caution">
    <text evidence="5">The sequence shown here is derived from an EMBL/GenBank/DDBJ whole genome shotgun (WGS) entry which is preliminary data.</text>
</comment>
<dbReference type="GO" id="GO:0040029">
    <property type="term" value="P:epigenetic regulation of gene expression"/>
    <property type="evidence" value="ECO:0007669"/>
    <property type="project" value="TreeGrafter"/>
</dbReference>
<feature type="domain" description="GT-1/4-like C-terminal" evidence="4">
    <location>
        <begin position="213"/>
        <end position="259"/>
    </location>
</feature>
<feature type="domain" description="BAT2 N-terminal" evidence="3">
    <location>
        <begin position="10"/>
        <end position="125"/>
    </location>
</feature>
<dbReference type="Proteomes" id="UP000636800">
    <property type="component" value="Chromosome 2"/>
</dbReference>
<feature type="compositionally biased region" description="Polar residues" evidence="2">
    <location>
        <begin position="51"/>
        <end position="70"/>
    </location>
</feature>
<dbReference type="InterPro" id="IPR009738">
    <property type="entry name" value="BAT2_N"/>
</dbReference>
<keyword evidence="6" id="KW-1185">Reference proteome</keyword>
<gene>
    <name evidence="5" type="ORF">HPP92_006241</name>
</gene>
<dbReference type="PANTHER" id="PTHR34805">
    <property type="entry name" value="PROTEIN MODIFIER OF SNC1 1"/>
    <property type="match status" value="1"/>
</dbReference>
<dbReference type="Pfam" id="PF07001">
    <property type="entry name" value="BAT2_N"/>
    <property type="match status" value="1"/>
</dbReference>
<dbReference type="PANTHER" id="PTHR34805:SF1">
    <property type="entry name" value="PROTEIN MODIFIER OF SNC1 1"/>
    <property type="match status" value="1"/>
</dbReference>